<dbReference type="AlphaFoldDB" id="A0A5K7S7P7"/>
<protein>
    <submittedName>
        <fullName evidence="4">Site-specific DNA-methyltransferase</fullName>
    </submittedName>
</protein>
<evidence type="ECO:0000313" key="5">
    <source>
        <dbReference type="Proteomes" id="UP001193389"/>
    </source>
</evidence>
<dbReference type="InterPro" id="IPR029063">
    <property type="entry name" value="SAM-dependent_MTases_sf"/>
</dbReference>
<dbReference type="Gene3D" id="3.40.50.150">
    <property type="entry name" value="Vaccinia Virus protein VP39"/>
    <property type="match status" value="1"/>
</dbReference>
<dbReference type="SUPFAM" id="SSF53335">
    <property type="entry name" value="S-adenosyl-L-methionine-dependent methyltransferases"/>
    <property type="match status" value="1"/>
</dbReference>
<evidence type="ECO:0000313" key="4">
    <source>
        <dbReference type="EMBL" id="BBE17588.1"/>
    </source>
</evidence>
<dbReference type="InterPro" id="IPR002941">
    <property type="entry name" value="DNA_methylase_N4/N6"/>
</dbReference>
<dbReference type="InterPro" id="IPR036086">
    <property type="entry name" value="ParB/Sulfiredoxin_sf"/>
</dbReference>
<dbReference type="Pfam" id="PF01555">
    <property type="entry name" value="N6_N4_Mtase"/>
    <property type="match status" value="1"/>
</dbReference>
<sequence length="555" mass="63209">MKNIEVKISDLKEVPEFKLFFSPQSNEDLVESYETYGQLVPIQISEDLEIINGYRMVDAIRMAGGETVIARIMDGVPTLHQRIMLNLYRKKTTEDEIREAREVFKMFPNRQGKKSEDGKPYERAKKISAALNGRCKNDVIQNKLEYVLNNDLENDVLSKGIFEKGWKVDTCYDFLKEKKIVDDEKEYGFTHKLIDGTYSVTEVNKFIDQRLSLDTKHDYTFAIPGKANFFNMDCVRLAEMATYTSKVDLVTTSIPYWDLRNYENGQVRQLGQEETKEEYAANIATIFNKLFPILKESGNVIINIGETYRDGVAQGIPFLVRDYISKNTPLIYKDTLIWSKKNPRPQGEKVKRPVNSIEYLLWFVVDPTKSKYNMLTFPIDGKKAEVTGGCKDVASNGKVSKKTKSISKDYGKIKSHLYEQEVENIIITSVGKNHDIFKISSEGHPAAMSPMLPITLTLMLSDEGDLVCDPFGGSNVVGKCALLLNRGYLGAELSKEYYHIGCEMLELGNQNYNREELDQINQMLYGSQFGDSQTDHLVLVGQVCDYPYYQLVTAA</sequence>
<dbReference type="PRINTS" id="PR00508">
    <property type="entry name" value="S21N4MTFRASE"/>
</dbReference>
<dbReference type="EMBL" id="AP018694">
    <property type="protein sequence ID" value="BBE17588.1"/>
    <property type="molecule type" value="Genomic_DNA"/>
</dbReference>
<keyword evidence="1" id="KW-0489">Methyltransferase</keyword>
<organism evidence="4 5">
    <name type="scientific">Aquipluma nitroreducens</name>
    <dbReference type="NCBI Taxonomy" id="2010828"/>
    <lineage>
        <taxon>Bacteria</taxon>
        <taxon>Pseudomonadati</taxon>
        <taxon>Bacteroidota</taxon>
        <taxon>Bacteroidia</taxon>
        <taxon>Marinilabiliales</taxon>
        <taxon>Prolixibacteraceae</taxon>
        <taxon>Aquipluma</taxon>
    </lineage>
</organism>
<keyword evidence="5" id="KW-1185">Reference proteome</keyword>
<dbReference type="InterPro" id="IPR001091">
    <property type="entry name" value="RM_Methyltransferase"/>
</dbReference>
<evidence type="ECO:0000256" key="2">
    <source>
        <dbReference type="ARBA" id="ARBA00022679"/>
    </source>
</evidence>
<reference evidence="4" key="1">
    <citation type="journal article" date="2020" name="Int. J. Syst. Evol. Microbiol.">
        <title>Aquipluma nitroreducens gen. nov. sp. nov., a novel facultatively anaerobic bacterium isolated from a freshwater lake.</title>
        <authorList>
            <person name="Watanabe M."/>
            <person name="Kojima H."/>
            <person name="Fukui M."/>
        </authorList>
    </citation>
    <scope>NUCLEOTIDE SEQUENCE</scope>
    <source>
        <strain evidence="4">MeG22</strain>
    </source>
</reference>
<dbReference type="GO" id="GO:0032259">
    <property type="term" value="P:methylation"/>
    <property type="evidence" value="ECO:0007669"/>
    <property type="project" value="UniProtKB-KW"/>
</dbReference>
<dbReference type="RefSeq" id="WP_318350568.1">
    <property type="nucleotide sequence ID" value="NZ_AP018694.1"/>
</dbReference>
<name>A0A5K7S7P7_9BACT</name>
<dbReference type="KEGG" id="anf:AQPE_1744"/>
<keyword evidence="2" id="KW-0808">Transferase</keyword>
<proteinExistence type="predicted"/>
<accession>A0A5K7S7P7</accession>
<evidence type="ECO:0000256" key="1">
    <source>
        <dbReference type="ARBA" id="ARBA00022603"/>
    </source>
</evidence>
<feature type="domain" description="DNA methylase N-4/N-6" evidence="3">
    <location>
        <begin position="247"/>
        <end position="500"/>
    </location>
</feature>
<dbReference type="SUPFAM" id="SSF110849">
    <property type="entry name" value="ParB/Sulfiredoxin"/>
    <property type="match status" value="1"/>
</dbReference>
<evidence type="ECO:0000259" key="3">
    <source>
        <dbReference type="Pfam" id="PF01555"/>
    </source>
</evidence>
<dbReference type="GO" id="GO:0003677">
    <property type="term" value="F:DNA binding"/>
    <property type="evidence" value="ECO:0007669"/>
    <property type="project" value="InterPro"/>
</dbReference>
<gene>
    <name evidence="4" type="ORF">AQPE_1744</name>
</gene>
<dbReference type="GO" id="GO:0008170">
    <property type="term" value="F:N-methyltransferase activity"/>
    <property type="evidence" value="ECO:0007669"/>
    <property type="project" value="InterPro"/>
</dbReference>
<dbReference type="Proteomes" id="UP001193389">
    <property type="component" value="Chromosome"/>
</dbReference>